<feature type="domain" description="N-acetyltransferase" evidence="2">
    <location>
        <begin position="187"/>
        <end position="353"/>
    </location>
</feature>
<feature type="domain" description="N-acetyltransferase" evidence="2">
    <location>
        <begin position="15"/>
        <end position="164"/>
    </location>
</feature>
<evidence type="ECO:0000259" key="2">
    <source>
        <dbReference type="PROSITE" id="PS51186"/>
    </source>
</evidence>
<keyword evidence="3" id="KW-0808">Transferase</keyword>
<evidence type="ECO:0000313" key="3">
    <source>
        <dbReference type="EMBL" id="ADB34422.1"/>
    </source>
</evidence>
<dbReference type="GO" id="GO:0016747">
    <property type="term" value="F:acyltransferase activity, transferring groups other than amino-acyl groups"/>
    <property type="evidence" value="ECO:0007669"/>
    <property type="project" value="InterPro"/>
</dbReference>
<dbReference type="Proteomes" id="UP000007967">
    <property type="component" value="Chromosome"/>
</dbReference>
<dbReference type="PANTHER" id="PTHR43792">
    <property type="entry name" value="GNAT FAMILY, PUTATIVE (AFU_ORTHOLOGUE AFUA_3G00765)-RELATED-RELATED"/>
    <property type="match status" value="1"/>
</dbReference>
<protein>
    <submittedName>
        <fullName evidence="3">GCN5-related N-acetyltransferase</fullName>
    </submittedName>
</protein>
<dbReference type="Gene3D" id="3.40.630.30">
    <property type="match status" value="2"/>
</dbReference>
<organism evidence="3 4">
    <name type="scientific">Kribbella flavida (strain DSM 17836 / JCM 10339 / NBRC 14399)</name>
    <dbReference type="NCBI Taxonomy" id="479435"/>
    <lineage>
        <taxon>Bacteria</taxon>
        <taxon>Bacillati</taxon>
        <taxon>Actinomycetota</taxon>
        <taxon>Actinomycetes</taxon>
        <taxon>Propionibacteriales</taxon>
        <taxon>Kribbellaceae</taxon>
        <taxon>Kribbella</taxon>
    </lineage>
</organism>
<gene>
    <name evidence="3" type="ordered locus">Kfla_5409</name>
</gene>
<feature type="region of interest" description="Disordered" evidence="1">
    <location>
        <begin position="19"/>
        <end position="39"/>
    </location>
</feature>
<feature type="region of interest" description="Disordered" evidence="1">
    <location>
        <begin position="386"/>
        <end position="406"/>
    </location>
</feature>
<dbReference type="RefSeq" id="WP_012922976.1">
    <property type="nucleotide sequence ID" value="NC_013729.1"/>
</dbReference>
<reference evidence="3 4" key="2">
    <citation type="journal article" date="2010" name="Stand. Genomic Sci.">
        <title>Complete genome sequence of Kribbella flavida type strain (IFO 14399).</title>
        <authorList>
            <person name="Pukall R."/>
            <person name="Lapidus A."/>
            <person name="Glavina Del Rio T."/>
            <person name="Copeland A."/>
            <person name="Tice H."/>
            <person name="Cheng J.-F."/>
            <person name="Lucas S."/>
            <person name="Chen F."/>
            <person name="Nolan M."/>
            <person name="LaButti K."/>
            <person name="Pati A."/>
            <person name="Ivanova N."/>
            <person name="Mavrommatis K."/>
            <person name="Mikhailova N."/>
            <person name="Pitluck S."/>
            <person name="Bruce D."/>
            <person name="Goodwin L."/>
            <person name="Land M."/>
            <person name="Hauser L."/>
            <person name="Chang Y.-J."/>
            <person name="Jeffries C.D."/>
            <person name="Chen A."/>
            <person name="Palaniappan K."/>
            <person name="Chain P."/>
            <person name="Rohde M."/>
            <person name="Goeker M."/>
            <person name="Bristow J."/>
            <person name="Eisen J.A."/>
            <person name="Markowitz V."/>
            <person name="Hugenholtz P."/>
            <person name="Kyrpides N.C."/>
            <person name="Klenk H.-P."/>
            <person name="Brettin T."/>
        </authorList>
    </citation>
    <scope>NUCLEOTIDE SEQUENCE [LARGE SCALE GENOMIC DNA]</scope>
    <source>
        <strain evidence="4">DSM 17836 / JCM 10339 / NBRC 14399</strain>
    </source>
</reference>
<proteinExistence type="predicted"/>
<dbReference type="InterPro" id="IPR051531">
    <property type="entry name" value="N-acetyltransferase"/>
</dbReference>
<accession>D2PM54</accession>
<sequence>MPIPAETPVLTDGVVTLRAPRPDDLPGAIARAEQEPGGSFGTEDITRWIGFGIAEAWTARSQLVFVIEYQGRYAGSVGLRPDHRGSASIHFGLSRWARGAGVAARVVRLVLDFGFGTCGFPVVHWWASVGNWPSRRVAWATGFQFGPTMPSAAGSALDEWTGWITPADERRPRHSWFENPVLETPRLRLRTWRDDELARITAARTNPATGHFLPFIPQPFTTGHARFWLHDMAEQAAAGRRYNWCVADRDTDLGLGNLTLFGLDQKAGSIGELGFWVHPEAQGRGVIVEAVRRVAAWFFSSAADGGRDGHKLLIRTAATNSAARKVAERSDFQHVGTDRRRSRSATAARTTRCSTTCWQRTHPAEDRIAERDWAVAEGGGTLDARGDGRISLGDNDVTPPVTAPLC</sequence>
<evidence type="ECO:0000256" key="1">
    <source>
        <dbReference type="SAM" id="MobiDB-lite"/>
    </source>
</evidence>
<keyword evidence="4" id="KW-1185">Reference proteome</keyword>
<reference evidence="4" key="1">
    <citation type="submission" date="2009-09" db="EMBL/GenBank/DDBJ databases">
        <title>The complete genome of Kribbella flavida DSM 17836.</title>
        <authorList>
            <consortium name="US DOE Joint Genome Institute (JGI-PGF)"/>
            <person name="Lucas S."/>
            <person name="Copeland A."/>
            <person name="Lapidus A."/>
            <person name="Glavina del Rio T."/>
            <person name="Dalin E."/>
            <person name="Tice H."/>
            <person name="Bruce D."/>
            <person name="Goodwin L."/>
            <person name="Pitluck S."/>
            <person name="Kyrpides N."/>
            <person name="Mavromatis K."/>
            <person name="Ivanova N."/>
            <person name="Saunders E."/>
            <person name="Brettin T."/>
            <person name="Detter J.C."/>
            <person name="Han C."/>
            <person name="Larimer F."/>
            <person name="Land M."/>
            <person name="Hauser L."/>
            <person name="Markowitz V."/>
            <person name="Cheng J.-F."/>
            <person name="Hugenholtz P."/>
            <person name="Woyke T."/>
            <person name="Wu D."/>
            <person name="Pukall R."/>
            <person name="Klenk H.-P."/>
            <person name="Eisen J.A."/>
        </authorList>
    </citation>
    <scope>NUCLEOTIDE SEQUENCE [LARGE SCALE GENOMIC DNA]</scope>
    <source>
        <strain evidence="4">DSM 17836 / JCM 10339 / NBRC 14399</strain>
    </source>
</reference>
<dbReference type="EMBL" id="CP001736">
    <property type="protein sequence ID" value="ADB34422.1"/>
    <property type="molecule type" value="Genomic_DNA"/>
</dbReference>
<dbReference type="KEGG" id="kfl:Kfla_5409"/>
<dbReference type="PROSITE" id="PS51186">
    <property type="entry name" value="GNAT"/>
    <property type="match status" value="2"/>
</dbReference>
<dbReference type="STRING" id="479435.Kfla_5409"/>
<dbReference type="eggNOG" id="COG1670">
    <property type="taxonomic scope" value="Bacteria"/>
</dbReference>
<dbReference type="HOGENOM" id="CLU_745482_0_0_11"/>
<name>D2PM54_KRIFD</name>
<dbReference type="InterPro" id="IPR000182">
    <property type="entry name" value="GNAT_dom"/>
</dbReference>
<dbReference type="InterPro" id="IPR016181">
    <property type="entry name" value="Acyl_CoA_acyltransferase"/>
</dbReference>
<dbReference type="SUPFAM" id="SSF55729">
    <property type="entry name" value="Acyl-CoA N-acyltransferases (Nat)"/>
    <property type="match status" value="2"/>
</dbReference>
<evidence type="ECO:0000313" key="4">
    <source>
        <dbReference type="Proteomes" id="UP000007967"/>
    </source>
</evidence>
<dbReference type="AlphaFoldDB" id="D2PM54"/>
<dbReference type="Pfam" id="PF13302">
    <property type="entry name" value="Acetyltransf_3"/>
    <property type="match status" value="2"/>
</dbReference>
<dbReference type="OrthoDB" id="9795188at2"/>